<dbReference type="InterPro" id="IPR012796">
    <property type="entry name" value="Lysidine-tRNA-synth_C"/>
</dbReference>
<dbReference type="Pfam" id="PF09179">
    <property type="entry name" value="TilS"/>
    <property type="match status" value="1"/>
</dbReference>
<organism evidence="10">
    <name type="scientific">marine metagenome</name>
    <dbReference type="NCBI Taxonomy" id="408172"/>
    <lineage>
        <taxon>unclassified sequences</taxon>
        <taxon>metagenomes</taxon>
        <taxon>ecological metagenomes</taxon>
    </lineage>
</organism>
<dbReference type="NCBIfam" id="TIGR02433">
    <property type="entry name" value="lysidine_TilS_C"/>
    <property type="match status" value="1"/>
</dbReference>
<dbReference type="InterPro" id="IPR012094">
    <property type="entry name" value="tRNA_Ile_lys_synt"/>
</dbReference>
<evidence type="ECO:0000256" key="5">
    <source>
        <dbReference type="ARBA" id="ARBA00022694"/>
    </source>
</evidence>
<dbReference type="PANTHER" id="PTHR43033:SF1">
    <property type="entry name" value="TRNA(ILE)-LYSIDINE SYNTHASE-RELATED"/>
    <property type="match status" value="1"/>
</dbReference>
<keyword evidence="4" id="KW-0436">Ligase</keyword>
<dbReference type="Gene3D" id="3.40.50.620">
    <property type="entry name" value="HUPs"/>
    <property type="match status" value="1"/>
</dbReference>
<dbReference type="EMBL" id="UINC01001485">
    <property type="protein sequence ID" value="SUZ81975.1"/>
    <property type="molecule type" value="Genomic_DNA"/>
</dbReference>
<dbReference type="SUPFAM" id="SSF56037">
    <property type="entry name" value="PheT/TilS domain"/>
    <property type="match status" value="1"/>
</dbReference>
<comment type="catalytic activity">
    <reaction evidence="8">
        <text>cytidine(34) in tRNA(Ile2) + L-lysine + ATP = lysidine(34) in tRNA(Ile2) + AMP + diphosphate + H(+)</text>
        <dbReference type="Rhea" id="RHEA:43744"/>
        <dbReference type="Rhea" id="RHEA-COMP:10625"/>
        <dbReference type="Rhea" id="RHEA-COMP:10670"/>
        <dbReference type="ChEBI" id="CHEBI:15378"/>
        <dbReference type="ChEBI" id="CHEBI:30616"/>
        <dbReference type="ChEBI" id="CHEBI:32551"/>
        <dbReference type="ChEBI" id="CHEBI:33019"/>
        <dbReference type="ChEBI" id="CHEBI:82748"/>
        <dbReference type="ChEBI" id="CHEBI:83665"/>
        <dbReference type="ChEBI" id="CHEBI:456215"/>
        <dbReference type="EC" id="6.3.4.19"/>
    </reaction>
</comment>
<dbReference type="InterPro" id="IPR015262">
    <property type="entry name" value="tRNA_Ile_lys_synt_subst-bd"/>
</dbReference>
<dbReference type="SUPFAM" id="SSF52402">
    <property type="entry name" value="Adenine nucleotide alpha hydrolases-like"/>
    <property type="match status" value="1"/>
</dbReference>
<evidence type="ECO:0000256" key="4">
    <source>
        <dbReference type="ARBA" id="ARBA00022598"/>
    </source>
</evidence>
<dbReference type="Pfam" id="PF11734">
    <property type="entry name" value="TilS_C"/>
    <property type="match status" value="1"/>
</dbReference>
<gene>
    <name evidence="10" type="ORF">METZ01_LOCUS34829</name>
</gene>
<evidence type="ECO:0000256" key="8">
    <source>
        <dbReference type="ARBA" id="ARBA00048539"/>
    </source>
</evidence>
<proteinExistence type="predicted"/>
<keyword evidence="3" id="KW-0963">Cytoplasm</keyword>
<dbReference type="EC" id="6.3.4.19" evidence="2"/>
<dbReference type="GO" id="GO:0005524">
    <property type="term" value="F:ATP binding"/>
    <property type="evidence" value="ECO:0007669"/>
    <property type="project" value="UniProtKB-KW"/>
</dbReference>
<evidence type="ECO:0000256" key="3">
    <source>
        <dbReference type="ARBA" id="ARBA00022490"/>
    </source>
</evidence>
<dbReference type="InterPro" id="IPR014729">
    <property type="entry name" value="Rossmann-like_a/b/a_fold"/>
</dbReference>
<sequence length="323" mass="38052">MQKIDYKNIDIFVENTYNVEENARKKRYLALFSEMKDNEILCTAHHQDDQAETLLLQLFRGSGVAGLAAMPKIKKINGCELYRPLLGISRKQIMDYAIANHIDWVEDDSNQNTNFRRNLLRIEFLPRLNEVFGNLTANITRSAKHQSEALELMRDLAELDINSHSLIINDRLQVDGLVRLSQRRMTNVIRHHISRLGYAFPSKKVLQEIITLIKAKADAKPIVSWSHYELRRYQKELYFFDENQTHIPKHCDYFESLKDLPNFEIRYRIEGQRIKHQNKEHSQSLKKVLQEANIPPWERDRLRMYYVDGKLRAIEGLGEMEEA</sequence>
<dbReference type="GO" id="GO:0008033">
    <property type="term" value="P:tRNA processing"/>
    <property type="evidence" value="ECO:0007669"/>
    <property type="project" value="UniProtKB-KW"/>
</dbReference>
<dbReference type="SMART" id="SM00977">
    <property type="entry name" value="TilS_C"/>
    <property type="match status" value="1"/>
</dbReference>
<comment type="subcellular location">
    <subcellularLocation>
        <location evidence="1">Cytoplasm</location>
    </subcellularLocation>
</comment>
<evidence type="ECO:0000259" key="9">
    <source>
        <dbReference type="SMART" id="SM00977"/>
    </source>
</evidence>
<dbReference type="Gene3D" id="1.20.59.20">
    <property type="match status" value="1"/>
</dbReference>
<dbReference type="SUPFAM" id="SSF82829">
    <property type="entry name" value="MesJ substrate recognition domain-like"/>
    <property type="match status" value="1"/>
</dbReference>
<evidence type="ECO:0000256" key="7">
    <source>
        <dbReference type="ARBA" id="ARBA00022840"/>
    </source>
</evidence>
<keyword evidence="5" id="KW-0819">tRNA processing</keyword>
<evidence type="ECO:0000256" key="2">
    <source>
        <dbReference type="ARBA" id="ARBA00013267"/>
    </source>
</evidence>
<dbReference type="PANTHER" id="PTHR43033">
    <property type="entry name" value="TRNA(ILE)-LYSIDINE SYNTHASE-RELATED"/>
    <property type="match status" value="1"/>
</dbReference>
<dbReference type="Pfam" id="PF01171">
    <property type="entry name" value="ATP_bind_3"/>
    <property type="match status" value="1"/>
</dbReference>
<evidence type="ECO:0000256" key="6">
    <source>
        <dbReference type="ARBA" id="ARBA00022741"/>
    </source>
</evidence>
<name>A0A381QRI0_9ZZZZ</name>
<keyword evidence="6" id="KW-0547">Nucleotide-binding</keyword>
<dbReference type="CDD" id="cd01992">
    <property type="entry name" value="TilS_N"/>
    <property type="match status" value="1"/>
</dbReference>
<dbReference type="AlphaFoldDB" id="A0A381QRI0"/>
<keyword evidence="7" id="KW-0067">ATP-binding</keyword>
<dbReference type="NCBIfam" id="TIGR02432">
    <property type="entry name" value="lysidine_TilS_N"/>
    <property type="match status" value="1"/>
</dbReference>
<evidence type="ECO:0000256" key="1">
    <source>
        <dbReference type="ARBA" id="ARBA00004496"/>
    </source>
</evidence>
<dbReference type="GO" id="GO:0032267">
    <property type="term" value="F:tRNA(Ile)-lysidine synthase activity"/>
    <property type="evidence" value="ECO:0007669"/>
    <property type="project" value="UniProtKB-EC"/>
</dbReference>
<feature type="domain" description="Lysidine-tRNA(Ile) synthetase C-terminal" evidence="9">
    <location>
        <begin position="263"/>
        <end position="322"/>
    </location>
</feature>
<dbReference type="InterPro" id="IPR011063">
    <property type="entry name" value="TilS/TtcA_N"/>
</dbReference>
<dbReference type="InterPro" id="IPR012795">
    <property type="entry name" value="tRNA_Ile_lys_synt_N"/>
</dbReference>
<protein>
    <recommendedName>
        <fullName evidence="2">tRNA(Ile)-lysidine synthetase</fullName>
        <ecNumber evidence="2">6.3.4.19</ecNumber>
    </recommendedName>
</protein>
<dbReference type="GO" id="GO:0005737">
    <property type="term" value="C:cytoplasm"/>
    <property type="evidence" value="ECO:0007669"/>
    <property type="project" value="UniProtKB-SubCell"/>
</dbReference>
<accession>A0A381QRI0</accession>
<evidence type="ECO:0000313" key="10">
    <source>
        <dbReference type="EMBL" id="SUZ81975.1"/>
    </source>
</evidence>
<reference evidence="10" key="1">
    <citation type="submission" date="2018-05" db="EMBL/GenBank/DDBJ databases">
        <authorList>
            <person name="Lanie J.A."/>
            <person name="Ng W.-L."/>
            <person name="Kazmierczak K.M."/>
            <person name="Andrzejewski T.M."/>
            <person name="Davidsen T.M."/>
            <person name="Wayne K.J."/>
            <person name="Tettelin H."/>
            <person name="Glass J.I."/>
            <person name="Rusch D."/>
            <person name="Podicherti R."/>
            <person name="Tsui H.-C.T."/>
            <person name="Winkler M.E."/>
        </authorList>
    </citation>
    <scope>NUCLEOTIDE SEQUENCE</scope>
</reference>